<keyword evidence="1" id="KW-1133">Transmembrane helix</keyword>
<evidence type="ECO:0000313" key="3">
    <source>
        <dbReference type="Proteomes" id="UP001170624"/>
    </source>
</evidence>
<name>A0AAW7Y7Q7_9GAMM</name>
<keyword evidence="1" id="KW-0472">Membrane</keyword>
<dbReference type="Proteomes" id="UP001170624">
    <property type="component" value="Unassembled WGS sequence"/>
</dbReference>
<dbReference type="EMBL" id="JAUOPU010000022">
    <property type="protein sequence ID" value="MDO6544306.1"/>
    <property type="molecule type" value="Genomic_DNA"/>
</dbReference>
<gene>
    <name evidence="2" type="ORF">Q4568_17330</name>
</gene>
<reference evidence="2" key="1">
    <citation type="submission" date="2023-07" db="EMBL/GenBank/DDBJ databases">
        <title>Genome content predicts the carbon catabolic preferences of heterotrophic bacteria.</title>
        <authorList>
            <person name="Gralka M."/>
        </authorList>
    </citation>
    <scope>NUCLEOTIDE SEQUENCE</scope>
    <source>
        <strain evidence="2">G2M05</strain>
    </source>
</reference>
<evidence type="ECO:0000313" key="2">
    <source>
        <dbReference type="EMBL" id="MDO6544306.1"/>
    </source>
</evidence>
<dbReference type="AlphaFoldDB" id="A0AAW7Y7Q7"/>
<feature type="transmembrane region" description="Helical" evidence="1">
    <location>
        <begin position="21"/>
        <end position="39"/>
    </location>
</feature>
<accession>A0AAW7Y7Q7</accession>
<protein>
    <submittedName>
        <fullName evidence="2">DUF2919 domain-containing protein</fullName>
    </submittedName>
</protein>
<feature type="transmembrane region" description="Helical" evidence="1">
    <location>
        <begin position="97"/>
        <end position="114"/>
    </location>
</feature>
<proteinExistence type="predicted"/>
<feature type="transmembrane region" description="Helical" evidence="1">
    <location>
        <begin position="59"/>
        <end position="76"/>
    </location>
</feature>
<organism evidence="2 3">
    <name type="scientific">Photobacterium sanguinicancri</name>
    <dbReference type="NCBI Taxonomy" id="875932"/>
    <lineage>
        <taxon>Bacteria</taxon>
        <taxon>Pseudomonadati</taxon>
        <taxon>Pseudomonadota</taxon>
        <taxon>Gammaproteobacteria</taxon>
        <taxon>Vibrionales</taxon>
        <taxon>Vibrionaceae</taxon>
        <taxon>Photobacterium</taxon>
    </lineage>
</organism>
<keyword evidence="1" id="KW-0812">Transmembrane</keyword>
<comment type="caution">
    <text evidence="2">The sequence shown here is derived from an EMBL/GenBank/DDBJ whole genome shotgun (WGS) entry which is preliminary data.</text>
</comment>
<dbReference type="InterPro" id="IPR021318">
    <property type="entry name" value="DUF2919"/>
</dbReference>
<feature type="transmembrane region" description="Helical" evidence="1">
    <location>
        <begin position="120"/>
        <end position="139"/>
    </location>
</feature>
<sequence>MILRYSFSAYDEHGLLKPSPMLWLTLAFSAKAWIIFVMAGASRQQGSQLLTLFYPLKESLYVGLLLGLPSLLLAWLSGQRHKHNKISNYIWRHGKQLLLVAYLSDCLLQTYHLFMTQGVFSWPNGVMILITAWLTMYLLRSSRVKNTFADRPVER</sequence>
<dbReference type="Pfam" id="PF11143">
    <property type="entry name" value="DUF2919"/>
    <property type="match status" value="1"/>
</dbReference>
<dbReference type="RefSeq" id="WP_281223337.1">
    <property type="nucleotide sequence ID" value="NZ_CANMLA010000023.1"/>
</dbReference>
<evidence type="ECO:0000256" key="1">
    <source>
        <dbReference type="SAM" id="Phobius"/>
    </source>
</evidence>